<sequence>MKKLLFVAATALLAANVFAQSPKPVWPAVKKEMKPWTRWWWMGSAVDEKNIASLLKTYREAGFGGVEIAPIYGAKGFEKRYVTYLSPEWMSLLKYTVQQAGTLEMGVDLTNGTGWPFGGPQVKTEQAATKLFVQQYDIPAGKSVKEVLDSGPKLPDGQMQALTVANDHGEVLDLWGKDDLQKMKWTPEKGSWKLYAAISGKTRQMVKRAAPGGEGFTLDHLSSASVTTYLDRFDKAFNGKSPGVRSFFNDSYEVYDATWSPAFFSEFEQRRGYDLRLHLPELVSKEKTDRVSRVKSDYRETMAEMLLANFTVNWTNWAHRNGGLSKNQSHGSPGNLLDLYGAVDIPECETFGSSYFPIPGLRRDSADIRNVDPDPMMLKFASSAAHTHGKPLVSSETFTWLTEHFKTSLSQAKPELDQVFLSGVNHVFFHGATYSPEDVPYPGWLFYASVNFVPSNSFWPHLKGLNEYIMRCQSVLQAGRSDNELLIYWPVYDAWSNPAGMDMPLKVHDVDVWLHPTQFYKTAVSLQQSGYSFDFASDKVLAGATSGGSTVVTSPQANPYQTLIVPQCKLMPVGTFKHIIRLAREGATVIFQELPEDVPGLSSLEAARKELSSLKASLEFSAWNGLKRCLVGKGAILVSADVKKALLSKDIRGEAMTEKGLNFIRRKAGNDTWYFVANLSAKSVTGSVSFNRVGRQVLIMDPMDGSYGAVDPQKTETTSTVDLRLQPGETRIIRIGAPAPGFSKWQYPEAATKSMLITNSWKLSFTQGGPELPADQVVKNLVSWTELNDPRTINYSGSAVYTTTFNLAARPPGPSLLDLGKVAESAHVWINGKDAGFAWSIPFRLRVEKFLKPGLNTLRIEVANLMANRMRYMDQQGISWRNYNEINFVNIDYKPFDASKWKPMASGLLGPVRLVY</sequence>
<organism evidence="2 3">
    <name type="scientific">Hufsiella ginkgonis</name>
    <dbReference type="NCBI Taxonomy" id="2695274"/>
    <lineage>
        <taxon>Bacteria</taxon>
        <taxon>Pseudomonadati</taxon>
        <taxon>Bacteroidota</taxon>
        <taxon>Sphingobacteriia</taxon>
        <taxon>Sphingobacteriales</taxon>
        <taxon>Sphingobacteriaceae</taxon>
        <taxon>Hufsiella</taxon>
    </lineage>
</organism>
<dbReference type="Proteomes" id="UP000451233">
    <property type="component" value="Unassembled WGS sequence"/>
</dbReference>
<dbReference type="Gene3D" id="2.60.120.260">
    <property type="entry name" value="Galactose-binding domain-like"/>
    <property type="match status" value="1"/>
</dbReference>
<dbReference type="PANTHER" id="PTHR36848:SF2">
    <property type="entry name" value="SECRETED PROTEIN"/>
    <property type="match status" value="1"/>
</dbReference>
<keyword evidence="3" id="KW-1185">Reference proteome</keyword>
<dbReference type="NCBIfam" id="NF045579">
    <property type="entry name" value="rhamnoside_JR"/>
    <property type="match status" value="1"/>
</dbReference>
<dbReference type="GO" id="GO:0016787">
    <property type="term" value="F:hydrolase activity"/>
    <property type="evidence" value="ECO:0007669"/>
    <property type="project" value="UniProtKB-KW"/>
</dbReference>
<keyword evidence="2" id="KW-0378">Hydrolase</keyword>
<protein>
    <submittedName>
        <fullName evidence="2">Glycoside hydrolase</fullName>
    </submittedName>
</protein>
<gene>
    <name evidence="2" type="ORF">GS398_21105</name>
</gene>
<dbReference type="InterPro" id="IPR053161">
    <property type="entry name" value="Ulvan_degrading_GH"/>
</dbReference>
<evidence type="ECO:0000256" key="1">
    <source>
        <dbReference type="SAM" id="SignalP"/>
    </source>
</evidence>
<reference evidence="2 3" key="1">
    <citation type="submission" date="2019-11" db="EMBL/GenBank/DDBJ databases">
        <title>Pedobacter sp. HMF7056 Genome sequencing and assembly.</title>
        <authorList>
            <person name="Kang H."/>
            <person name="Kim H."/>
            <person name="Joh K."/>
        </authorList>
    </citation>
    <scope>NUCLEOTIDE SEQUENCE [LARGE SCALE GENOMIC DNA]</scope>
    <source>
        <strain evidence="2 3">HMF7056</strain>
    </source>
</reference>
<dbReference type="EMBL" id="WVHS01000006">
    <property type="protein sequence ID" value="MXV17813.1"/>
    <property type="molecule type" value="Genomic_DNA"/>
</dbReference>
<feature type="signal peptide" evidence="1">
    <location>
        <begin position="1"/>
        <end position="19"/>
    </location>
</feature>
<dbReference type="InterPro" id="IPR008979">
    <property type="entry name" value="Galactose-bd-like_sf"/>
</dbReference>
<accession>A0A7K1Y3E3</accession>
<evidence type="ECO:0000313" key="3">
    <source>
        <dbReference type="Proteomes" id="UP000451233"/>
    </source>
</evidence>
<feature type="chain" id="PRO_5029719186" evidence="1">
    <location>
        <begin position="20"/>
        <end position="916"/>
    </location>
</feature>
<proteinExistence type="predicted"/>
<dbReference type="Pfam" id="PF17132">
    <property type="entry name" value="Glyco_hydro_106"/>
    <property type="match status" value="2"/>
</dbReference>
<name>A0A7K1Y3E3_9SPHI</name>
<dbReference type="PANTHER" id="PTHR36848">
    <property type="entry name" value="DNA-BINDING PROTEIN (PUTATIVE SECRETED PROTEIN)-RELATED"/>
    <property type="match status" value="1"/>
</dbReference>
<dbReference type="AlphaFoldDB" id="A0A7K1Y3E3"/>
<dbReference type="RefSeq" id="WP_160908821.1">
    <property type="nucleotide sequence ID" value="NZ_WVHS01000006.1"/>
</dbReference>
<dbReference type="SUPFAM" id="SSF49785">
    <property type="entry name" value="Galactose-binding domain-like"/>
    <property type="match status" value="1"/>
</dbReference>
<keyword evidence="1" id="KW-0732">Signal</keyword>
<evidence type="ECO:0000313" key="2">
    <source>
        <dbReference type="EMBL" id="MXV17813.1"/>
    </source>
</evidence>
<comment type="caution">
    <text evidence="2">The sequence shown here is derived from an EMBL/GenBank/DDBJ whole genome shotgun (WGS) entry which is preliminary data.</text>
</comment>